<evidence type="ECO:0000256" key="1">
    <source>
        <dbReference type="SAM" id="MobiDB-lite"/>
    </source>
</evidence>
<dbReference type="EMBL" id="BMNC01000013">
    <property type="protein sequence ID" value="GGN17289.1"/>
    <property type="molecule type" value="Genomic_DNA"/>
</dbReference>
<evidence type="ECO:0000313" key="2">
    <source>
        <dbReference type="EMBL" id="GGN17289.1"/>
    </source>
</evidence>
<feature type="region of interest" description="Disordered" evidence="1">
    <location>
        <begin position="88"/>
        <end position="119"/>
    </location>
</feature>
<protein>
    <submittedName>
        <fullName evidence="2">Uncharacterized protein</fullName>
    </submittedName>
</protein>
<dbReference type="RefSeq" id="WP_189158919.1">
    <property type="nucleotide sequence ID" value="NZ_BMNC01000013.1"/>
</dbReference>
<reference evidence="3" key="1">
    <citation type="journal article" date="2019" name="Int. J. Syst. Evol. Microbiol.">
        <title>The Global Catalogue of Microorganisms (GCM) 10K type strain sequencing project: providing services to taxonomists for standard genome sequencing and annotation.</title>
        <authorList>
            <consortium name="The Broad Institute Genomics Platform"/>
            <consortium name="The Broad Institute Genome Sequencing Center for Infectious Disease"/>
            <person name="Wu L."/>
            <person name="Ma J."/>
        </authorList>
    </citation>
    <scope>NUCLEOTIDE SEQUENCE [LARGE SCALE GENOMIC DNA]</scope>
    <source>
        <strain evidence="3">CGMCC 4.7319</strain>
    </source>
</reference>
<accession>A0ABQ2IPD0</accession>
<evidence type="ECO:0000313" key="3">
    <source>
        <dbReference type="Proteomes" id="UP000597656"/>
    </source>
</evidence>
<keyword evidence="3" id="KW-1185">Reference proteome</keyword>
<gene>
    <name evidence="2" type="ORF">GCM10011609_67640</name>
</gene>
<sequence length="150" mass="16904">MKDFRKGATVRAHWSFSSDTEHSWVFGEILFLSDGRLLRRYGGSSYGGQPAETTWKFTEWSQMATLTGDLSVEGAARALRGWAYDLSLPGPTRIDRLTAGPVPGSPGRAVEYTSPDQLPDYTDLELDLEEDDSSDERKRPFSALKRWLRQ</sequence>
<comment type="caution">
    <text evidence="2">The sequence shown here is derived from an EMBL/GenBank/DDBJ whole genome shotgun (WGS) entry which is preliminary data.</text>
</comment>
<proteinExistence type="predicted"/>
<dbReference type="Proteomes" id="UP000597656">
    <property type="component" value="Unassembled WGS sequence"/>
</dbReference>
<organism evidence="2 3">
    <name type="scientific">Lentzea pudingi</name>
    <dbReference type="NCBI Taxonomy" id="1789439"/>
    <lineage>
        <taxon>Bacteria</taxon>
        <taxon>Bacillati</taxon>
        <taxon>Actinomycetota</taxon>
        <taxon>Actinomycetes</taxon>
        <taxon>Pseudonocardiales</taxon>
        <taxon>Pseudonocardiaceae</taxon>
        <taxon>Lentzea</taxon>
    </lineage>
</organism>
<name>A0ABQ2IPD0_9PSEU</name>